<keyword evidence="2" id="KW-0805">Transcription regulation</keyword>
<dbReference type="InterPro" id="IPR036390">
    <property type="entry name" value="WH_DNA-bd_sf"/>
</dbReference>
<dbReference type="PROSITE" id="PS50931">
    <property type="entry name" value="HTH_LYSR"/>
    <property type="match status" value="1"/>
</dbReference>
<dbReference type="InterPro" id="IPR005119">
    <property type="entry name" value="LysR_subst-bd"/>
</dbReference>
<keyword evidence="4" id="KW-0804">Transcription</keyword>
<dbReference type="Gene3D" id="3.40.190.290">
    <property type="match status" value="1"/>
</dbReference>
<evidence type="ECO:0000256" key="2">
    <source>
        <dbReference type="ARBA" id="ARBA00023015"/>
    </source>
</evidence>
<proteinExistence type="inferred from homology"/>
<evidence type="ECO:0000256" key="1">
    <source>
        <dbReference type="ARBA" id="ARBA00009437"/>
    </source>
</evidence>
<dbReference type="PANTHER" id="PTHR30579:SF3">
    <property type="entry name" value="TRANSCRIPTIONAL REGULATORY PROTEIN"/>
    <property type="match status" value="1"/>
</dbReference>
<comment type="similarity">
    <text evidence="1">Belongs to the LysR transcriptional regulatory family.</text>
</comment>
<dbReference type="Gene3D" id="1.10.10.10">
    <property type="entry name" value="Winged helix-like DNA-binding domain superfamily/Winged helix DNA-binding domain"/>
    <property type="match status" value="1"/>
</dbReference>
<dbReference type="EMBL" id="BKAJ01000021">
    <property type="protein sequence ID" value="GEP54068.1"/>
    <property type="molecule type" value="Genomic_DNA"/>
</dbReference>
<keyword evidence="3" id="KW-0238">DNA-binding</keyword>
<gene>
    <name evidence="6" type="ORF">RSO01_12340</name>
</gene>
<keyword evidence="7" id="KW-1185">Reference proteome</keyword>
<dbReference type="PANTHER" id="PTHR30579">
    <property type="entry name" value="TRANSCRIPTIONAL REGULATOR"/>
    <property type="match status" value="1"/>
</dbReference>
<dbReference type="InterPro" id="IPR050176">
    <property type="entry name" value="LTTR"/>
</dbReference>
<organism evidence="6 7">
    <name type="scientific">Reyranella soli</name>
    <dbReference type="NCBI Taxonomy" id="1230389"/>
    <lineage>
        <taxon>Bacteria</taxon>
        <taxon>Pseudomonadati</taxon>
        <taxon>Pseudomonadota</taxon>
        <taxon>Alphaproteobacteria</taxon>
        <taxon>Hyphomicrobiales</taxon>
        <taxon>Reyranellaceae</taxon>
        <taxon>Reyranella</taxon>
    </lineage>
</organism>
<dbReference type="GO" id="GO:0003677">
    <property type="term" value="F:DNA binding"/>
    <property type="evidence" value="ECO:0007669"/>
    <property type="project" value="UniProtKB-KW"/>
</dbReference>
<evidence type="ECO:0000313" key="7">
    <source>
        <dbReference type="Proteomes" id="UP000321058"/>
    </source>
</evidence>
<dbReference type="InterPro" id="IPR000847">
    <property type="entry name" value="LysR_HTH_N"/>
</dbReference>
<dbReference type="Pfam" id="PF00126">
    <property type="entry name" value="HTH_1"/>
    <property type="match status" value="1"/>
</dbReference>
<evidence type="ECO:0000313" key="6">
    <source>
        <dbReference type="EMBL" id="GEP54068.1"/>
    </source>
</evidence>
<evidence type="ECO:0000259" key="5">
    <source>
        <dbReference type="PROSITE" id="PS50931"/>
    </source>
</evidence>
<reference evidence="6 7" key="1">
    <citation type="submission" date="2019-07" db="EMBL/GenBank/DDBJ databases">
        <title>Whole genome shotgun sequence of Reyranella soli NBRC 108950.</title>
        <authorList>
            <person name="Hosoyama A."/>
            <person name="Uohara A."/>
            <person name="Ohji S."/>
            <person name="Ichikawa N."/>
        </authorList>
    </citation>
    <scope>NUCLEOTIDE SEQUENCE [LARGE SCALE GENOMIC DNA]</scope>
    <source>
        <strain evidence="6 7">NBRC 108950</strain>
    </source>
</reference>
<name>A0A512N529_9HYPH</name>
<dbReference type="SUPFAM" id="SSF46785">
    <property type="entry name" value="Winged helix' DNA-binding domain"/>
    <property type="match status" value="1"/>
</dbReference>
<dbReference type="AlphaFoldDB" id="A0A512N529"/>
<dbReference type="Proteomes" id="UP000321058">
    <property type="component" value="Unassembled WGS sequence"/>
</dbReference>
<accession>A0A512N529</accession>
<dbReference type="SUPFAM" id="SSF53850">
    <property type="entry name" value="Periplasmic binding protein-like II"/>
    <property type="match status" value="1"/>
</dbReference>
<evidence type="ECO:0000256" key="3">
    <source>
        <dbReference type="ARBA" id="ARBA00023125"/>
    </source>
</evidence>
<comment type="caution">
    <text evidence="6">The sequence shown here is derived from an EMBL/GenBank/DDBJ whole genome shotgun (WGS) entry which is preliminary data.</text>
</comment>
<sequence>MDWDGVRVFLAVARQGSLRAAGRALGLSQPTIARRLAEFEATFGGPTLFDRLPEGAHLNAAGQRLVAAAESVEQAMLTLERRRAAVAPALTGTVRVAAGECAAGFLARCLSGATTAPLPSGITLELMQSLQPANLLRREADLALRHQPPKSGDYYVAKLGTFAVAVYRRRGEEADAWVAYTEEQSQSRMHDPARWVQRYVEETKGTVALRSPSLLMHAEAIRAGTGRGVLPCYVGDAHPVLERLTAPIPELAATYWMVVHRDLRRAPCVRAAIDWVRRAFAEQRDVIAGDA</sequence>
<protein>
    <submittedName>
        <fullName evidence="6">LysR family transcriptional regulator</fullName>
    </submittedName>
</protein>
<feature type="domain" description="HTH lysR-type" evidence="5">
    <location>
        <begin position="1"/>
        <end position="59"/>
    </location>
</feature>
<dbReference type="Pfam" id="PF03466">
    <property type="entry name" value="LysR_substrate"/>
    <property type="match status" value="1"/>
</dbReference>
<dbReference type="GO" id="GO:0003700">
    <property type="term" value="F:DNA-binding transcription factor activity"/>
    <property type="evidence" value="ECO:0007669"/>
    <property type="project" value="InterPro"/>
</dbReference>
<dbReference type="InterPro" id="IPR036388">
    <property type="entry name" value="WH-like_DNA-bd_sf"/>
</dbReference>
<evidence type="ECO:0000256" key="4">
    <source>
        <dbReference type="ARBA" id="ARBA00023163"/>
    </source>
</evidence>